<dbReference type="Proteomes" id="UP001528673">
    <property type="component" value="Unassembled WGS sequence"/>
</dbReference>
<evidence type="ECO:0000313" key="1">
    <source>
        <dbReference type="EMBL" id="MDD0841049.1"/>
    </source>
</evidence>
<comment type="caution">
    <text evidence="1">The sequence shown here is derived from an EMBL/GenBank/DDBJ whole genome shotgun (WGS) entry which is preliminary data.</text>
</comment>
<accession>A0ABT5N409</accession>
<dbReference type="EMBL" id="JAQSIP010000015">
    <property type="protein sequence ID" value="MDD0841049.1"/>
    <property type="molecule type" value="Genomic_DNA"/>
</dbReference>
<organism evidence="1 2">
    <name type="scientific">Curvibacter cyanobacteriorum</name>
    <dbReference type="NCBI Taxonomy" id="3026422"/>
    <lineage>
        <taxon>Bacteria</taxon>
        <taxon>Pseudomonadati</taxon>
        <taxon>Pseudomonadota</taxon>
        <taxon>Betaproteobacteria</taxon>
        <taxon>Burkholderiales</taxon>
        <taxon>Comamonadaceae</taxon>
        <taxon>Curvibacter</taxon>
    </lineage>
</organism>
<protein>
    <submittedName>
        <fullName evidence="1">DUF2946 domain-containing protein</fullName>
    </submittedName>
</protein>
<name>A0ABT5N409_9BURK</name>
<sequence>MKTLGSRPRMARFVLAWFVLFVSASVASPLIKPVDLQWVCSALGASRLVDREAAGTEDGVSQGLTLDCPACLPGLVPGPTPGLGPWLTAVGPALAPAVPPVGVHGARPTPFAARAPPVLS</sequence>
<gene>
    <name evidence="1" type="ORF">PSQ40_20900</name>
</gene>
<keyword evidence="2" id="KW-1185">Reference proteome</keyword>
<dbReference type="RefSeq" id="WP_273953833.1">
    <property type="nucleotide sequence ID" value="NZ_JAQSIP010000015.1"/>
</dbReference>
<proteinExistence type="predicted"/>
<evidence type="ECO:0000313" key="2">
    <source>
        <dbReference type="Proteomes" id="UP001528673"/>
    </source>
</evidence>
<reference evidence="1 2" key="1">
    <citation type="submission" date="2023-02" db="EMBL/GenBank/DDBJ databases">
        <title>Bacterial whole genomic sequence of Curvibacter sp. HBC61.</title>
        <authorList>
            <person name="Le V."/>
            <person name="Ko S.-R."/>
            <person name="Ahn C.-Y."/>
            <person name="Oh H.-M."/>
        </authorList>
    </citation>
    <scope>NUCLEOTIDE SEQUENCE [LARGE SCALE GENOMIC DNA]</scope>
    <source>
        <strain evidence="1 2">HBC61</strain>
    </source>
</reference>